<dbReference type="PANTHER" id="PTHR45339:SF1">
    <property type="entry name" value="HYBRID SIGNAL TRANSDUCTION HISTIDINE KINASE J"/>
    <property type="match status" value="1"/>
</dbReference>
<keyword evidence="7" id="KW-0067">ATP-binding</keyword>
<dbReference type="Proteomes" id="UP000236752">
    <property type="component" value="Unassembled WGS sequence"/>
</dbReference>
<dbReference type="Gene3D" id="3.40.50.2300">
    <property type="match status" value="1"/>
</dbReference>
<dbReference type="FunFam" id="1.10.287.130:FF:000002">
    <property type="entry name" value="Two-component osmosensing histidine kinase"/>
    <property type="match status" value="1"/>
</dbReference>
<dbReference type="PROSITE" id="PS50110">
    <property type="entry name" value="RESPONSE_REGULATORY"/>
    <property type="match status" value="1"/>
</dbReference>
<feature type="coiled-coil region" evidence="12">
    <location>
        <begin position="5"/>
        <end position="39"/>
    </location>
</feature>
<evidence type="ECO:0000256" key="8">
    <source>
        <dbReference type="ARBA" id="ARBA00023012"/>
    </source>
</evidence>
<dbReference type="EMBL" id="FNUZ01000003">
    <property type="protein sequence ID" value="SEG29151.1"/>
    <property type="molecule type" value="Genomic_DNA"/>
</dbReference>
<dbReference type="SUPFAM" id="SSF55874">
    <property type="entry name" value="ATPase domain of HSP90 chaperone/DNA topoisomerase II/histidine kinase"/>
    <property type="match status" value="1"/>
</dbReference>
<evidence type="ECO:0000259" key="15">
    <source>
        <dbReference type="PROSITE" id="PS50110"/>
    </source>
</evidence>
<keyword evidence="4" id="KW-0808">Transferase</keyword>
<dbReference type="SMART" id="SM00448">
    <property type="entry name" value="REC"/>
    <property type="match status" value="1"/>
</dbReference>
<feature type="region of interest" description="Disordered" evidence="13">
    <location>
        <begin position="688"/>
        <end position="731"/>
    </location>
</feature>
<evidence type="ECO:0000313" key="16">
    <source>
        <dbReference type="EMBL" id="SEG29151.1"/>
    </source>
</evidence>
<organism evidence="16 17">
    <name type="scientific">Thalassococcus halodurans</name>
    <dbReference type="NCBI Taxonomy" id="373675"/>
    <lineage>
        <taxon>Bacteria</taxon>
        <taxon>Pseudomonadati</taxon>
        <taxon>Pseudomonadota</taxon>
        <taxon>Alphaproteobacteria</taxon>
        <taxon>Rhodobacterales</taxon>
        <taxon>Roseobacteraceae</taxon>
        <taxon>Thalassococcus</taxon>
    </lineage>
</organism>
<dbReference type="Gene3D" id="3.30.565.10">
    <property type="entry name" value="Histidine kinase-like ATPase, C-terminal domain"/>
    <property type="match status" value="1"/>
</dbReference>
<dbReference type="Pfam" id="PF00072">
    <property type="entry name" value="Response_reg"/>
    <property type="match status" value="1"/>
</dbReference>
<gene>
    <name evidence="16" type="ORF">SAMN04488045_2327</name>
</gene>
<evidence type="ECO:0000313" key="17">
    <source>
        <dbReference type="Proteomes" id="UP000236752"/>
    </source>
</evidence>
<name>A0A1H5YYL5_9RHOB</name>
<feature type="domain" description="Response regulatory" evidence="15">
    <location>
        <begin position="737"/>
        <end position="854"/>
    </location>
</feature>
<keyword evidence="3 11" id="KW-0597">Phosphoprotein</keyword>
<proteinExistence type="predicted"/>
<dbReference type="InterPro" id="IPR001789">
    <property type="entry name" value="Sig_transdc_resp-reg_receiver"/>
</dbReference>
<feature type="domain" description="Histidine kinase" evidence="14">
    <location>
        <begin position="337"/>
        <end position="557"/>
    </location>
</feature>
<dbReference type="GO" id="GO:0000155">
    <property type="term" value="F:phosphorelay sensor kinase activity"/>
    <property type="evidence" value="ECO:0007669"/>
    <property type="project" value="InterPro"/>
</dbReference>
<keyword evidence="17" id="KW-1185">Reference proteome</keyword>
<dbReference type="SMART" id="SM00387">
    <property type="entry name" value="HATPase_c"/>
    <property type="match status" value="1"/>
</dbReference>
<dbReference type="InterPro" id="IPR036890">
    <property type="entry name" value="HATPase_C_sf"/>
</dbReference>
<feature type="compositionally biased region" description="Polar residues" evidence="13">
    <location>
        <begin position="865"/>
        <end position="874"/>
    </location>
</feature>
<dbReference type="InterPro" id="IPR035965">
    <property type="entry name" value="PAS-like_dom_sf"/>
</dbReference>
<evidence type="ECO:0000256" key="1">
    <source>
        <dbReference type="ARBA" id="ARBA00000085"/>
    </source>
</evidence>
<evidence type="ECO:0000256" key="11">
    <source>
        <dbReference type="PROSITE-ProRule" id="PRU00169"/>
    </source>
</evidence>
<dbReference type="GO" id="GO:0005524">
    <property type="term" value="F:ATP binding"/>
    <property type="evidence" value="ECO:0007669"/>
    <property type="project" value="UniProtKB-KW"/>
</dbReference>
<evidence type="ECO:0000256" key="9">
    <source>
        <dbReference type="ARBA" id="ARBA00064003"/>
    </source>
</evidence>
<evidence type="ECO:0000256" key="13">
    <source>
        <dbReference type="SAM" id="MobiDB-lite"/>
    </source>
</evidence>
<feature type="region of interest" description="Disordered" evidence="13">
    <location>
        <begin position="853"/>
        <end position="874"/>
    </location>
</feature>
<evidence type="ECO:0000256" key="7">
    <source>
        <dbReference type="ARBA" id="ARBA00022840"/>
    </source>
</evidence>
<dbReference type="InterPro" id="IPR003594">
    <property type="entry name" value="HATPase_dom"/>
</dbReference>
<comment type="subunit">
    <text evidence="9">At low DSF concentrations, interacts with RpfF.</text>
</comment>
<dbReference type="FunFam" id="3.30.565.10:FF:000010">
    <property type="entry name" value="Sensor histidine kinase RcsC"/>
    <property type="match status" value="1"/>
</dbReference>
<dbReference type="CDD" id="cd16922">
    <property type="entry name" value="HATPase_EvgS-ArcB-TorS-like"/>
    <property type="match status" value="1"/>
</dbReference>
<dbReference type="EC" id="2.7.13.3" evidence="2"/>
<dbReference type="Gene3D" id="1.10.287.130">
    <property type="match status" value="1"/>
</dbReference>
<evidence type="ECO:0000256" key="2">
    <source>
        <dbReference type="ARBA" id="ARBA00012438"/>
    </source>
</evidence>
<keyword evidence="8" id="KW-0902">Two-component regulatory system</keyword>
<dbReference type="Pfam" id="PF00512">
    <property type="entry name" value="HisKA"/>
    <property type="match status" value="1"/>
</dbReference>
<evidence type="ECO:0000256" key="12">
    <source>
        <dbReference type="SAM" id="Coils"/>
    </source>
</evidence>
<evidence type="ECO:0000259" key="14">
    <source>
        <dbReference type="PROSITE" id="PS50109"/>
    </source>
</evidence>
<dbReference type="InterPro" id="IPR036097">
    <property type="entry name" value="HisK_dim/P_sf"/>
</dbReference>
<feature type="modified residue" description="4-aspartylphosphate" evidence="11">
    <location>
        <position position="786"/>
    </location>
</feature>
<dbReference type="InterPro" id="IPR011006">
    <property type="entry name" value="CheY-like_superfamily"/>
</dbReference>
<dbReference type="CDD" id="cd00082">
    <property type="entry name" value="HisKA"/>
    <property type="match status" value="1"/>
</dbReference>
<dbReference type="SMART" id="SM00388">
    <property type="entry name" value="HisKA"/>
    <property type="match status" value="1"/>
</dbReference>
<dbReference type="SUPFAM" id="SSF55785">
    <property type="entry name" value="PYP-like sensor domain (PAS domain)"/>
    <property type="match status" value="1"/>
</dbReference>
<dbReference type="Pfam" id="PF12860">
    <property type="entry name" value="PAS_7"/>
    <property type="match status" value="2"/>
</dbReference>
<evidence type="ECO:0000256" key="3">
    <source>
        <dbReference type="ARBA" id="ARBA00022553"/>
    </source>
</evidence>
<sequence length="874" mass="97414">MDELLAKERRARLAAERRLEQKEAELMAANRRLGQHSRDLTLEIGATRRKVAAIEDEKKDVLNRLGHAVEKMQVVESQLWKALEAMRDGFAMFGEDGRLEVANHAFRNIFDDLEMVRTGVGYRTLITLMATEGLVDLGQETPHEWISRIGDLWMSDPFEPQTLKMWNGRFLKLQNQRTADGAVVCLVVDMTDLMRMWAAVSELPDGFVLYDAEDRLVMCNDRYRKFYHRSAESMVPGAQFEDIIRYGLDHNQYPEAIGREEAWLAERLAHHQKPENVLEQRLEGGRWVRVFEKQTSDGGRVGLRVDITALKETQKDLESAMERAEAANRAKSSFLANMSHEIRTPMNGVVGMTELLMDTGLTSEQRLYTETIRNSGEALLAIINDVLDYSKIEADKLELRPEEFDFERLLNEVIMLLQPSAKDKGFALRVDYDLFLPTCFVGDGPRLRQVLTNLIGNAVKFTLEGSVTIRVVGIEAGPQTALHVTVEDTGIGIPKDKIDHIFGEFNQVEEERNRQFEGTGLGLAITKRLVELMEGNIWVDSVEGKGSCFGFRVSLPTAAEAENTVGLVELDVGRAVIVDSNSHTRSILSRRLQIWGVESQSYATINALDLNTVDADVLFLSDGQDSASSVQMAKRIRAQGFAHPIIAFSENADQISQDGAALFHALLPVPAPRGDVLEALKRIEQGPVTIPLRERSEPEPEADQPIEQTPEPEALASAEQVQDTPDPAEEAPSKTLDVLLAEDNKTNQLVFSKMVKAMPITLRVANNGEEAVAAYQEQRPDLIFMDISMPRMDGKEATQKIRELEGDGSRTPIIAVTAHALVGDREAIMSAGLDDHITKPVRKDSIAGMIDKWAQDHSGERKNAGLSSVESSGE</sequence>
<keyword evidence="6" id="KW-0418">Kinase</keyword>
<dbReference type="InterPro" id="IPR003661">
    <property type="entry name" value="HisK_dim/P_dom"/>
</dbReference>
<evidence type="ECO:0000256" key="5">
    <source>
        <dbReference type="ARBA" id="ARBA00022741"/>
    </source>
</evidence>
<dbReference type="SUPFAM" id="SSF47384">
    <property type="entry name" value="Homodimeric domain of signal transducing histidine kinase"/>
    <property type="match status" value="1"/>
</dbReference>
<dbReference type="AlphaFoldDB" id="A0A1H5YYL5"/>
<evidence type="ECO:0000256" key="4">
    <source>
        <dbReference type="ARBA" id="ARBA00022679"/>
    </source>
</evidence>
<dbReference type="PROSITE" id="PS50109">
    <property type="entry name" value="HIS_KIN"/>
    <property type="match status" value="1"/>
</dbReference>
<dbReference type="SUPFAM" id="SSF52172">
    <property type="entry name" value="CheY-like"/>
    <property type="match status" value="2"/>
</dbReference>
<dbReference type="InterPro" id="IPR004358">
    <property type="entry name" value="Sig_transdc_His_kin-like_C"/>
</dbReference>
<reference evidence="16 17" key="1">
    <citation type="submission" date="2016-10" db="EMBL/GenBank/DDBJ databases">
        <authorList>
            <person name="de Groot N.N."/>
        </authorList>
    </citation>
    <scope>NUCLEOTIDE SEQUENCE [LARGE SCALE GENOMIC DNA]</scope>
    <source>
        <strain evidence="16 17">DSM 26915</strain>
    </source>
</reference>
<dbReference type="Pfam" id="PF02518">
    <property type="entry name" value="HATPase_c"/>
    <property type="match status" value="1"/>
</dbReference>
<evidence type="ECO:0000256" key="6">
    <source>
        <dbReference type="ARBA" id="ARBA00022777"/>
    </source>
</evidence>
<dbReference type="InterPro" id="IPR005467">
    <property type="entry name" value="His_kinase_dom"/>
</dbReference>
<accession>A0A1H5YYL5</accession>
<dbReference type="PRINTS" id="PR00344">
    <property type="entry name" value="BCTRLSENSOR"/>
</dbReference>
<dbReference type="RefSeq" id="WP_234994748.1">
    <property type="nucleotide sequence ID" value="NZ_FNUZ01000003.1"/>
</dbReference>
<protein>
    <recommendedName>
        <fullName evidence="10">Sensory/regulatory protein RpfC</fullName>
        <ecNumber evidence="2">2.7.13.3</ecNumber>
    </recommendedName>
</protein>
<feature type="compositionally biased region" description="Basic and acidic residues" evidence="13">
    <location>
        <begin position="853"/>
        <end position="863"/>
    </location>
</feature>
<comment type="catalytic activity">
    <reaction evidence="1">
        <text>ATP + protein L-histidine = ADP + protein N-phospho-L-histidine.</text>
        <dbReference type="EC" id="2.7.13.3"/>
    </reaction>
</comment>
<dbReference type="Gene3D" id="3.30.450.20">
    <property type="entry name" value="PAS domain"/>
    <property type="match status" value="1"/>
</dbReference>
<keyword evidence="5" id="KW-0547">Nucleotide-binding</keyword>
<dbReference type="PANTHER" id="PTHR45339">
    <property type="entry name" value="HYBRID SIGNAL TRANSDUCTION HISTIDINE KINASE J"/>
    <property type="match status" value="1"/>
</dbReference>
<keyword evidence="12" id="KW-0175">Coiled coil</keyword>
<dbReference type="CDD" id="cd17546">
    <property type="entry name" value="REC_hyHK_CKI1_RcsC-like"/>
    <property type="match status" value="1"/>
</dbReference>
<evidence type="ECO:0000256" key="10">
    <source>
        <dbReference type="ARBA" id="ARBA00068150"/>
    </source>
</evidence>